<gene>
    <name evidence="2" type="ORF">EVAR_36975_1</name>
</gene>
<comment type="caution">
    <text evidence="2">The sequence shown here is derived from an EMBL/GenBank/DDBJ whole genome shotgun (WGS) entry which is preliminary data.</text>
</comment>
<evidence type="ECO:0000313" key="2">
    <source>
        <dbReference type="EMBL" id="GBP47150.1"/>
    </source>
</evidence>
<reference evidence="2 3" key="1">
    <citation type="journal article" date="2019" name="Commun. Biol.">
        <title>The bagworm genome reveals a unique fibroin gene that provides high tensile strength.</title>
        <authorList>
            <person name="Kono N."/>
            <person name="Nakamura H."/>
            <person name="Ohtoshi R."/>
            <person name="Tomita M."/>
            <person name="Numata K."/>
            <person name="Arakawa K."/>
        </authorList>
    </citation>
    <scope>NUCLEOTIDE SEQUENCE [LARGE SCALE GENOMIC DNA]</scope>
</reference>
<feature type="region of interest" description="Disordered" evidence="1">
    <location>
        <begin position="1"/>
        <end position="20"/>
    </location>
</feature>
<dbReference type="Proteomes" id="UP000299102">
    <property type="component" value="Unassembled WGS sequence"/>
</dbReference>
<accession>A0A4C1W8B4</accession>
<dbReference type="AlphaFoldDB" id="A0A4C1W8B4"/>
<proteinExistence type="predicted"/>
<protein>
    <submittedName>
        <fullName evidence="2">Uncharacterized protein</fullName>
    </submittedName>
</protein>
<name>A0A4C1W8B4_EUMVA</name>
<evidence type="ECO:0000256" key="1">
    <source>
        <dbReference type="SAM" id="MobiDB-lite"/>
    </source>
</evidence>
<dbReference type="EMBL" id="BGZK01000496">
    <property type="protein sequence ID" value="GBP47150.1"/>
    <property type="molecule type" value="Genomic_DNA"/>
</dbReference>
<evidence type="ECO:0000313" key="3">
    <source>
        <dbReference type="Proteomes" id="UP000299102"/>
    </source>
</evidence>
<sequence length="98" mass="11117">MAHRGEGQRNTNHLPTRKHPEVIGKYHVKDIVEFITRDDAAQSCVPIAPKGKRGLPRKVLTLNCNWLCERVQCVGRLGRTEKNQADPTVSLERFTVKT</sequence>
<organism evidence="2 3">
    <name type="scientific">Eumeta variegata</name>
    <name type="common">Bagworm moth</name>
    <name type="synonym">Eumeta japonica</name>
    <dbReference type="NCBI Taxonomy" id="151549"/>
    <lineage>
        <taxon>Eukaryota</taxon>
        <taxon>Metazoa</taxon>
        <taxon>Ecdysozoa</taxon>
        <taxon>Arthropoda</taxon>
        <taxon>Hexapoda</taxon>
        <taxon>Insecta</taxon>
        <taxon>Pterygota</taxon>
        <taxon>Neoptera</taxon>
        <taxon>Endopterygota</taxon>
        <taxon>Lepidoptera</taxon>
        <taxon>Glossata</taxon>
        <taxon>Ditrysia</taxon>
        <taxon>Tineoidea</taxon>
        <taxon>Psychidae</taxon>
        <taxon>Oiketicinae</taxon>
        <taxon>Eumeta</taxon>
    </lineage>
</organism>
<keyword evidence="3" id="KW-1185">Reference proteome</keyword>